<name>A0A6D1ACU2_ECOLX</name>
<proteinExistence type="predicted"/>
<evidence type="ECO:0000313" key="2">
    <source>
        <dbReference type="EMBL" id="NEU02976.1"/>
    </source>
</evidence>
<dbReference type="PROSITE" id="PS50172">
    <property type="entry name" value="BRCT"/>
    <property type="match status" value="1"/>
</dbReference>
<organism evidence="2">
    <name type="scientific">Escherichia coli</name>
    <dbReference type="NCBI Taxonomy" id="562"/>
    <lineage>
        <taxon>Bacteria</taxon>
        <taxon>Pseudomonadati</taxon>
        <taxon>Pseudomonadota</taxon>
        <taxon>Gammaproteobacteria</taxon>
        <taxon>Enterobacterales</taxon>
        <taxon>Enterobacteriaceae</taxon>
        <taxon>Escherichia</taxon>
    </lineage>
</organism>
<accession>A0A6D1ACU2</accession>
<dbReference type="GO" id="GO:0016874">
    <property type="term" value="F:ligase activity"/>
    <property type="evidence" value="ECO:0007669"/>
    <property type="project" value="UniProtKB-KW"/>
</dbReference>
<feature type="non-terminal residue" evidence="2">
    <location>
        <position position="1"/>
    </location>
</feature>
<dbReference type="EMBL" id="JAAHTE010000646">
    <property type="protein sequence ID" value="NEU02976.1"/>
    <property type="molecule type" value="Genomic_DNA"/>
</dbReference>
<evidence type="ECO:0000259" key="1">
    <source>
        <dbReference type="PROSITE" id="PS50172"/>
    </source>
</evidence>
<dbReference type="Pfam" id="PF00533">
    <property type="entry name" value="BRCT"/>
    <property type="match status" value="1"/>
</dbReference>
<dbReference type="Gene3D" id="3.40.50.10190">
    <property type="entry name" value="BRCT domain"/>
    <property type="match status" value="1"/>
</dbReference>
<dbReference type="InterPro" id="IPR036420">
    <property type="entry name" value="BRCT_dom_sf"/>
</dbReference>
<dbReference type="AlphaFoldDB" id="A0A6D1ACU2"/>
<feature type="non-terminal residue" evidence="2">
    <location>
        <position position="89"/>
    </location>
</feature>
<reference evidence="2" key="1">
    <citation type="submission" date="2020-02" db="EMBL/GenBank/DDBJ databases">
        <title>Investigating the Use of Bacteriophages as New Decolonization Strategy for Intestinal Carriage of CTX-M-15-producing ST131 Escherichia coli: an In Vitro Continuous Culture System Model.</title>
        <authorList>
            <person name="Bernasconi O.J."/>
            <person name="Campos-Madueno E.I."/>
            <person name="Dona V."/>
            <person name="Perreten V."/>
            <person name="Carattoli A."/>
            <person name="Endimiani A."/>
        </authorList>
    </citation>
    <scope>NUCLEOTIDE SEQUENCE</scope>
    <source>
        <strain evidence="2">4901.28</strain>
    </source>
</reference>
<sequence>QNTKNIGPKIIESLIEFISSPANQDLLAFLDAIFNYEGKAKVISTILSGYTFVITGVLSEPRSHFVKLIEEHSGNVSSAISSKTSYLLA</sequence>
<dbReference type="InterPro" id="IPR001357">
    <property type="entry name" value="BRCT_dom"/>
</dbReference>
<protein>
    <submittedName>
        <fullName evidence="2">NAD-dependent DNA ligase LigA</fullName>
    </submittedName>
</protein>
<gene>
    <name evidence="2" type="ORF">G3563_28845</name>
</gene>
<dbReference type="SUPFAM" id="SSF52113">
    <property type="entry name" value="BRCT domain"/>
    <property type="match status" value="1"/>
</dbReference>
<comment type="caution">
    <text evidence="2">The sequence shown here is derived from an EMBL/GenBank/DDBJ whole genome shotgun (WGS) entry which is preliminary data.</text>
</comment>
<feature type="domain" description="BRCT" evidence="1">
    <location>
        <begin position="42"/>
        <end position="89"/>
    </location>
</feature>
<keyword evidence="2" id="KW-0436">Ligase</keyword>